<comment type="caution">
    <text evidence="1">The sequence shown here is derived from an EMBL/GenBank/DDBJ whole genome shotgun (WGS) entry which is preliminary data.</text>
</comment>
<keyword evidence="2" id="KW-1185">Reference proteome</keyword>
<accession>A0A5B0H8H0</accession>
<evidence type="ECO:0000313" key="1">
    <source>
        <dbReference type="EMBL" id="KAA1011489.1"/>
    </source>
</evidence>
<sequence length="64" mass="7259">MAASTNNPNYAAKMLGYSRDTFGEMIHAMKYDLNFRGDDNVIWHDNGEVSFRGNVIGNTHDYTN</sequence>
<reference evidence="1 2" key="1">
    <citation type="submission" date="2019-08" db="EMBL/GenBank/DDBJ databases">
        <title>Paraburkholderia sp. DCY113.</title>
        <authorList>
            <person name="Kang J."/>
        </authorList>
    </citation>
    <scope>NUCLEOTIDE SEQUENCE [LARGE SCALE GENOMIC DNA]</scope>
    <source>
        <strain evidence="1 2">DCY113</strain>
    </source>
</reference>
<evidence type="ECO:0000313" key="2">
    <source>
        <dbReference type="Proteomes" id="UP000325273"/>
    </source>
</evidence>
<proteinExistence type="predicted"/>
<dbReference type="AlphaFoldDB" id="A0A5B0H8H0"/>
<dbReference type="Proteomes" id="UP000325273">
    <property type="component" value="Unassembled WGS sequence"/>
</dbReference>
<organism evidence="1 2">
    <name type="scientific">Paraburkholderia panacisoli</name>
    <dbReference type="NCBI Taxonomy" id="2603818"/>
    <lineage>
        <taxon>Bacteria</taxon>
        <taxon>Pseudomonadati</taxon>
        <taxon>Pseudomonadota</taxon>
        <taxon>Betaproteobacteria</taxon>
        <taxon>Burkholderiales</taxon>
        <taxon>Burkholderiaceae</taxon>
        <taxon>Paraburkholderia</taxon>
    </lineage>
</organism>
<name>A0A5B0H8H0_9BURK</name>
<gene>
    <name evidence="1" type="ORF">FVF58_15150</name>
</gene>
<dbReference type="EMBL" id="VTUZ01000009">
    <property type="protein sequence ID" value="KAA1011489.1"/>
    <property type="molecule type" value="Genomic_DNA"/>
</dbReference>
<protein>
    <submittedName>
        <fullName evidence="1">Uncharacterized protein</fullName>
    </submittedName>
</protein>